<reference evidence="11" key="1">
    <citation type="submission" date="2007-07" db="EMBL/GenBank/DDBJ databases">
        <title>PCAP assembly of the Caenorhabditis remanei genome.</title>
        <authorList>
            <consortium name="The Caenorhabditis remanei Sequencing Consortium"/>
            <person name="Wilson R.K."/>
        </authorList>
    </citation>
    <scope>NUCLEOTIDE SEQUENCE [LARGE SCALE GENOMIC DNA]</scope>
    <source>
        <strain evidence="11">PB4641</strain>
    </source>
</reference>
<feature type="domain" description="F-BAR" evidence="10">
    <location>
        <begin position="38"/>
        <end position="293"/>
    </location>
</feature>
<dbReference type="SMART" id="SM00055">
    <property type="entry name" value="FCH"/>
    <property type="match status" value="1"/>
</dbReference>
<evidence type="ECO:0000256" key="2">
    <source>
        <dbReference type="ARBA" id="ARBA00022443"/>
    </source>
</evidence>
<dbReference type="Gene3D" id="2.30.30.40">
    <property type="entry name" value="SH3 Domains"/>
    <property type="match status" value="1"/>
</dbReference>
<dbReference type="GO" id="GO:0043226">
    <property type="term" value="C:organelle"/>
    <property type="evidence" value="ECO:0007669"/>
    <property type="project" value="UniProtKB-ARBA"/>
</dbReference>
<feature type="domain" description="SH3" evidence="9">
    <location>
        <begin position="499"/>
        <end position="566"/>
    </location>
</feature>
<dbReference type="Proteomes" id="UP000008281">
    <property type="component" value="Unassembled WGS sequence"/>
</dbReference>
<name>E3M8F8_CAERE</name>
<evidence type="ECO:0000256" key="7">
    <source>
        <dbReference type="PROSITE-ProRule" id="PRU01077"/>
    </source>
</evidence>
<evidence type="ECO:0000313" key="11">
    <source>
        <dbReference type="EMBL" id="EFO94443.1"/>
    </source>
</evidence>
<dbReference type="STRING" id="31234.E3M8F8"/>
<proteinExistence type="predicted"/>
<evidence type="ECO:0000256" key="5">
    <source>
        <dbReference type="ARBA" id="ARBA00023212"/>
    </source>
</evidence>
<evidence type="ECO:0000256" key="1">
    <source>
        <dbReference type="ARBA" id="ARBA00004245"/>
    </source>
</evidence>
<dbReference type="FunCoup" id="E3M8F8">
    <property type="interactions" value="34"/>
</dbReference>
<keyword evidence="3" id="KW-0963">Cytoplasm</keyword>
<sequence>MNARMSKLRRSISRSVFQLNSSLSRQNSLNGLVDLPTMSNTTLVDKFATPTNFRQLRDVIRNNNELLAEVVAAFEEKAALDFHYSKTLKKISIRLHKLTQSVESGIDKGWTNVAEQFDIHATIHSNLGSALTEDIIQPLRSIHTSQQKTIRAADNFVEREIRKLKDKKEETQKMKRSLYVLSKELEKTENAAEREKMAPEKYALRRKKYKEQMIRSEDDYVWQTVDLEKQRRMTENVLRKGVESMESVERQRLAHCQTALGRYKRKIENLGPNLRQMFERHSNNLELAVDSVPEDYIQTIQPSTSAVNHITLIDLHAENFGEVMSSTRRRQNLERVSGVLDSELKRMYNNQTADVMVSNSKQIVRRDFLRSFEFLSTEFQSVLEFIEYLYYKINDSINIVDGGQNRGFHRLARFQHKIKDKSGLAMTILTIPLTGENNSLPPPSLSLEASTAYPSPHGSNDYEEYEKISDDGFYSTATTNTSSSGGARTTTTFNESTSNSPTICRVLYDFEPKHSDEIQIREGQCVLVEDRIGEDWLIGHVISQPDNSSIDPRSGRFPTTYVSLRQ</sequence>
<evidence type="ECO:0000313" key="12">
    <source>
        <dbReference type="Proteomes" id="UP000008281"/>
    </source>
</evidence>
<comment type="subcellular location">
    <subcellularLocation>
        <location evidence="1">Cytoplasm</location>
        <location evidence="1">Cytoskeleton</location>
    </subcellularLocation>
</comment>
<protein>
    <recommendedName>
        <fullName evidence="13">SH3 domain-containing protein</fullName>
    </recommendedName>
</protein>
<dbReference type="EMBL" id="DS268428">
    <property type="protein sequence ID" value="EFO94443.1"/>
    <property type="molecule type" value="Genomic_DNA"/>
</dbReference>
<dbReference type="PROSITE" id="PS51741">
    <property type="entry name" value="F_BAR"/>
    <property type="match status" value="1"/>
</dbReference>
<dbReference type="GO" id="GO:0005737">
    <property type="term" value="C:cytoplasm"/>
    <property type="evidence" value="ECO:0007669"/>
    <property type="project" value="TreeGrafter"/>
</dbReference>
<organism evidence="12">
    <name type="scientific">Caenorhabditis remanei</name>
    <name type="common">Caenorhabditis vulgaris</name>
    <dbReference type="NCBI Taxonomy" id="31234"/>
    <lineage>
        <taxon>Eukaryota</taxon>
        <taxon>Metazoa</taxon>
        <taxon>Ecdysozoa</taxon>
        <taxon>Nematoda</taxon>
        <taxon>Chromadorea</taxon>
        <taxon>Rhabditida</taxon>
        <taxon>Rhabditina</taxon>
        <taxon>Rhabditomorpha</taxon>
        <taxon>Rhabditoidea</taxon>
        <taxon>Rhabditidae</taxon>
        <taxon>Peloderinae</taxon>
        <taxon>Caenorhabditis</taxon>
    </lineage>
</organism>
<dbReference type="InterPro" id="IPR031160">
    <property type="entry name" value="F_BAR_dom"/>
</dbReference>
<dbReference type="HOGENOM" id="CLU_598915_0_0_1"/>
<accession>E3M8F8</accession>
<gene>
    <name evidence="11" type="ORF">CRE_13274</name>
</gene>
<keyword evidence="12" id="KW-1185">Reference proteome</keyword>
<dbReference type="SUPFAM" id="SSF50044">
    <property type="entry name" value="SH3-domain"/>
    <property type="match status" value="1"/>
</dbReference>
<dbReference type="InParanoid" id="E3M8F8"/>
<evidence type="ECO:0000256" key="8">
    <source>
        <dbReference type="SAM" id="MobiDB-lite"/>
    </source>
</evidence>
<evidence type="ECO:0000259" key="10">
    <source>
        <dbReference type="PROSITE" id="PS51741"/>
    </source>
</evidence>
<keyword evidence="4" id="KW-0597">Phosphoprotein</keyword>
<dbReference type="Gene3D" id="1.20.1270.60">
    <property type="entry name" value="Arfaptin homology (AH) domain/BAR domain"/>
    <property type="match status" value="1"/>
</dbReference>
<evidence type="ECO:0000256" key="4">
    <source>
        <dbReference type="ARBA" id="ARBA00022553"/>
    </source>
</evidence>
<dbReference type="InterPro" id="IPR027267">
    <property type="entry name" value="AH/BAR_dom_sf"/>
</dbReference>
<keyword evidence="7" id="KW-0175">Coiled coil</keyword>
<dbReference type="Pfam" id="PF00018">
    <property type="entry name" value="SH3_1"/>
    <property type="match status" value="1"/>
</dbReference>
<evidence type="ECO:0008006" key="13">
    <source>
        <dbReference type="Google" id="ProtNLM"/>
    </source>
</evidence>
<dbReference type="InterPro" id="IPR001452">
    <property type="entry name" value="SH3_domain"/>
</dbReference>
<dbReference type="AlphaFoldDB" id="E3M8F8"/>
<dbReference type="PROSITE" id="PS50002">
    <property type="entry name" value="SH3"/>
    <property type="match status" value="1"/>
</dbReference>
<dbReference type="SUPFAM" id="SSF103657">
    <property type="entry name" value="BAR/IMD domain-like"/>
    <property type="match status" value="1"/>
</dbReference>
<dbReference type="OrthoDB" id="73680at2759"/>
<dbReference type="InterPro" id="IPR001060">
    <property type="entry name" value="FCH_dom"/>
</dbReference>
<evidence type="ECO:0000259" key="9">
    <source>
        <dbReference type="PROSITE" id="PS50002"/>
    </source>
</evidence>
<dbReference type="InterPro" id="IPR036028">
    <property type="entry name" value="SH3-like_dom_sf"/>
</dbReference>
<dbReference type="GO" id="GO:0005886">
    <property type="term" value="C:plasma membrane"/>
    <property type="evidence" value="ECO:0007669"/>
    <property type="project" value="TreeGrafter"/>
</dbReference>
<evidence type="ECO:0000256" key="3">
    <source>
        <dbReference type="ARBA" id="ARBA00022490"/>
    </source>
</evidence>
<keyword evidence="2 6" id="KW-0728">SH3 domain</keyword>
<keyword evidence="5" id="KW-0206">Cytoskeleton</keyword>
<evidence type="ECO:0000256" key="6">
    <source>
        <dbReference type="PROSITE-ProRule" id="PRU00192"/>
    </source>
</evidence>
<dbReference type="SMART" id="SM00326">
    <property type="entry name" value="SH3"/>
    <property type="match status" value="1"/>
</dbReference>
<dbReference type="eggNOG" id="KOG4429">
    <property type="taxonomic scope" value="Eukaryota"/>
</dbReference>
<dbReference type="OMA" id="HRLARFQ"/>
<dbReference type="PANTHER" id="PTHR23065">
    <property type="entry name" value="PROLINE-SERINE-THREONINE PHOSPHATASE INTERACTING PROTEIN 1"/>
    <property type="match status" value="1"/>
</dbReference>
<feature type="region of interest" description="Disordered" evidence="8">
    <location>
        <begin position="478"/>
        <end position="499"/>
    </location>
</feature>
<dbReference type="PANTHER" id="PTHR23065:SF7">
    <property type="entry name" value="NOSTRIN, ISOFORM H"/>
    <property type="match status" value="1"/>
</dbReference>
<dbReference type="CDD" id="cd00174">
    <property type="entry name" value="SH3"/>
    <property type="match status" value="1"/>
</dbReference>